<dbReference type="Proteomes" id="UP000063699">
    <property type="component" value="Chromosome"/>
</dbReference>
<dbReference type="InterPro" id="IPR036390">
    <property type="entry name" value="WH_DNA-bd_sf"/>
</dbReference>
<dbReference type="GO" id="GO:0003700">
    <property type="term" value="F:DNA-binding transcription factor activity"/>
    <property type="evidence" value="ECO:0007669"/>
    <property type="project" value="InterPro"/>
</dbReference>
<dbReference type="InterPro" id="IPR000835">
    <property type="entry name" value="HTH_MarR-typ"/>
</dbReference>
<gene>
    <name evidence="2" type="ORF">AOZ06_08850</name>
</gene>
<dbReference type="PANTHER" id="PTHR33164">
    <property type="entry name" value="TRANSCRIPTIONAL REGULATOR, MARR FAMILY"/>
    <property type="match status" value="1"/>
</dbReference>
<dbReference type="PANTHER" id="PTHR33164:SF99">
    <property type="entry name" value="MARR FAMILY REGULATORY PROTEIN"/>
    <property type="match status" value="1"/>
</dbReference>
<dbReference type="InterPro" id="IPR039422">
    <property type="entry name" value="MarR/SlyA-like"/>
</dbReference>
<organism evidence="2 3">
    <name type="scientific">Kibdelosporangium phytohabitans</name>
    <dbReference type="NCBI Taxonomy" id="860235"/>
    <lineage>
        <taxon>Bacteria</taxon>
        <taxon>Bacillati</taxon>
        <taxon>Actinomycetota</taxon>
        <taxon>Actinomycetes</taxon>
        <taxon>Pseudonocardiales</taxon>
        <taxon>Pseudonocardiaceae</taxon>
        <taxon>Kibdelosporangium</taxon>
    </lineage>
</organism>
<reference evidence="2 3" key="1">
    <citation type="submission" date="2015-07" db="EMBL/GenBank/DDBJ databases">
        <title>Genome sequencing of Kibdelosporangium phytohabitans.</title>
        <authorList>
            <person name="Qin S."/>
            <person name="Xing K."/>
        </authorList>
    </citation>
    <scope>NUCLEOTIDE SEQUENCE [LARGE SCALE GENOMIC DNA]</scope>
    <source>
        <strain evidence="2 3">KLBMP1111</strain>
    </source>
</reference>
<dbReference type="OrthoDB" id="3254910at2"/>
<proteinExistence type="predicted"/>
<evidence type="ECO:0000259" key="1">
    <source>
        <dbReference type="PROSITE" id="PS50995"/>
    </source>
</evidence>
<dbReference type="InterPro" id="IPR036388">
    <property type="entry name" value="WH-like_DNA-bd_sf"/>
</dbReference>
<keyword evidence="3" id="KW-1185">Reference proteome</keyword>
<dbReference type="STRING" id="860235.AOZ06_08850"/>
<accession>A0A0N9HLF1</accession>
<dbReference type="Gene3D" id="1.10.10.10">
    <property type="entry name" value="Winged helix-like DNA-binding domain superfamily/Winged helix DNA-binding domain"/>
    <property type="match status" value="1"/>
</dbReference>
<dbReference type="KEGG" id="kphy:AOZ06_08850"/>
<evidence type="ECO:0000313" key="3">
    <source>
        <dbReference type="Proteomes" id="UP000063699"/>
    </source>
</evidence>
<protein>
    <recommendedName>
        <fullName evidence="1">HTH marR-type domain-containing protein</fullName>
    </recommendedName>
</protein>
<dbReference type="Pfam" id="PF01047">
    <property type="entry name" value="MarR"/>
    <property type="match status" value="1"/>
</dbReference>
<dbReference type="PROSITE" id="PS50995">
    <property type="entry name" value="HTH_MARR_2"/>
    <property type="match status" value="1"/>
</dbReference>
<sequence>MPATPEPRWLTPDELATWQSFSLMMSRLTAALDTQLQTESQLSFVEYYTLVGLSESPEWTMRISTIAVFVNAELSRMSHLVKRLEKRGFVRREPDPSDGRYTNAILTASGHEHLVRAAPAHVETVRTLVFDALGADAQRMLKSASDAIVAQIEKA</sequence>
<dbReference type="RefSeq" id="WP_054288993.1">
    <property type="nucleotide sequence ID" value="NZ_CP012752.1"/>
</dbReference>
<dbReference type="AlphaFoldDB" id="A0A0N9HLF1"/>
<evidence type="ECO:0000313" key="2">
    <source>
        <dbReference type="EMBL" id="ALG07022.1"/>
    </source>
</evidence>
<dbReference type="EMBL" id="CP012752">
    <property type="protein sequence ID" value="ALG07022.1"/>
    <property type="molecule type" value="Genomic_DNA"/>
</dbReference>
<name>A0A0N9HLF1_9PSEU</name>
<dbReference type="SMART" id="SM00347">
    <property type="entry name" value="HTH_MARR"/>
    <property type="match status" value="1"/>
</dbReference>
<feature type="domain" description="HTH marR-type" evidence="1">
    <location>
        <begin position="18"/>
        <end position="150"/>
    </location>
</feature>
<dbReference type="GO" id="GO:0006950">
    <property type="term" value="P:response to stress"/>
    <property type="evidence" value="ECO:0007669"/>
    <property type="project" value="TreeGrafter"/>
</dbReference>
<dbReference type="SUPFAM" id="SSF46785">
    <property type="entry name" value="Winged helix' DNA-binding domain"/>
    <property type="match status" value="1"/>
</dbReference>